<dbReference type="EMBL" id="QGGB01000006">
    <property type="protein sequence ID" value="PWN06466.1"/>
    <property type="molecule type" value="Genomic_DNA"/>
</dbReference>
<sequence length="210" mass="23852">MPQSEISSPDSSQASDPVAKETSWRPLKGGGYNFRTHQLTRISDQKMKFRASWTTRILTVIMIGLGLYIPLYHTFVQDMVDSSMGPLGEMIMAWGIGVLLVFFGIRFWLRTNAGYTFDKSTGQFIKNGKDYESFPLDEIHAIQLILERIMDSDRPVGSSSRTSFTSYEINLIKKDSKRIHLIDHSNRPKIREDAEKLGEFLGVPVWDGKG</sequence>
<proteinExistence type="predicted"/>
<comment type="caution">
    <text evidence="3">The sequence shown here is derived from an EMBL/GenBank/DDBJ whole genome shotgun (WGS) entry which is preliminary data.</text>
</comment>
<evidence type="ECO:0000256" key="1">
    <source>
        <dbReference type="SAM" id="MobiDB-lite"/>
    </source>
</evidence>
<feature type="transmembrane region" description="Helical" evidence="2">
    <location>
        <begin position="53"/>
        <end position="71"/>
    </location>
</feature>
<evidence type="ECO:0000256" key="2">
    <source>
        <dbReference type="SAM" id="Phobius"/>
    </source>
</evidence>
<dbReference type="AlphaFoldDB" id="A0A316U0X7"/>
<accession>A0A316U0X7</accession>
<keyword evidence="4" id="KW-1185">Reference proteome</keyword>
<keyword evidence="2" id="KW-1133">Transmembrane helix</keyword>
<evidence type="ECO:0000313" key="4">
    <source>
        <dbReference type="Proteomes" id="UP000245533"/>
    </source>
</evidence>
<feature type="transmembrane region" description="Helical" evidence="2">
    <location>
        <begin position="91"/>
        <end position="109"/>
    </location>
</feature>
<reference evidence="3 4" key="1">
    <citation type="submission" date="2018-05" db="EMBL/GenBank/DDBJ databases">
        <title>Rhodohalobacter halophilus gen. nov., sp. nov., a moderately halophilic member of the family Balneolaceae.</title>
        <authorList>
            <person name="Liu Z.-W."/>
        </authorList>
    </citation>
    <scope>NUCLEOTIDE SEQUENCE [LARGE SCALE GENOMIC DNA]</scope>
    <source>
        <strain evidence="3 4">8A47</strain>
    </source>
</reference>
<gene>
    <name evidence="3" type="ORF">DDZ15_08040</name>
</gene>
<keyword evidence="2" id="KW-0472">Membrane</keyword>
<protein>
    <submittedName>
        <fullName evidence="3">Uncharacterized protein</fullName>
    </submittedName>
</protein>
<feature type="compositionally biased region" description="Polar residues" evidence="1">
    <location>
        <begin position="1"/>
        <end position="15"/>
    </location>
</feature>
<dbReference type="Proteomes" id="UP000245533">
    <property type="component" value="Unassembled WGS sequence"/>
</dbReference>
<name>A0A316U0X7_9BACT</name>
<organism evidence="3 4">
    <name type="scientific">Rhodohalobacter mucosus</name>
    <dbReference type="NCBI Taxonomy" id="2079485"/>
    <lineage>
        <taxon>Bacteria</taxon>
        <taxon>Pseudomonadati</taxon>
        <taxon>Balneolota</taxon>
        <taxon>Balneolia</taxon>
        <taxon>Balneolales</taxon>
        <taxon>Balneolaceae</taxon>
        <taxon>Rhodohalobacter</taxon>
    </lineage>
</organism>
<evidence type="ECO:0000313" key="3">
    <source>
        <dbReference type="EMBL" id="PWN06466.1"/>
    </source>
</evidence>
<feature type="region of interest" description="Disordered" evidence="1">
    <location>
        <begin position="1"/>
        <end position="26"/>
    </location>
</feature>
<dbReference type="OrthoDB" id="556365at2"/>
<keyword evidence="2" id="KW-0812">Transmembrane</keyword>
<dbReference type="RefSeq" id="WP_109646580.1">
    <property type="nucleotide sequence ID" value="NZ_QGGB01000006.1"/>
</dbReference>